<feature type="domain" description="Hen1-like N-terminal" evidence="14">
    <location>
        <begin position="4"/>
        <end position="228"/>
    </location>
</feature>
<name>A0A3G4ZQ13_9VIRU</name>
<evidence type="ECO:0000256" key="9">
    <source>
        <dbReference type="ARBA" id="ARBA00022884"/>
    </source>
</evidence>
<keyword evidence="5 15" id="KW-0808">Transferase</keyword>
<feature type="domain" description="Methyltransferase" evidence="13">
    <location>
        <begin position="255"/>
        <end position="364"/>
    </location>
</feature>
<protein>
    <recommendedName>
        <fullName evidence="3">Small RNA 2'-O-methyltransferase</fullName>
        <ecNumber evidence="11">2.1.1.386</ecNumber>
    </recommendedName>
</protein>
<dbReference type="Gene3D" id="3.40.50.150">
    <property type="entry name" value="Vaccinia Virus protein VP39"/>
    <property type="match status" value="1"/>
</dbReference>
<evidence type="ECO:0000256" key="10">
    <source>
        <dbReference type="ARBA" id="ARBA00023158"/>
    </source>
</evidence>
<evidence type="ECO:0000256" key="12">
    <source>
        <dbReference type="ARBA" id="ARBA00048418"/>
    </source>
</evidence>
<proteinExistence type="inferred from homology"/>
<dbReference type="Pfam" id="PF13847">
    <property type="entry name" value="Methyltransf_31"/>
    <property type="match status" value="1"/>
</dbReference>
<evidence type="ECO:0000256" key="2">
    <source>
        <dbReference type="ARBA" id="ARBA00009026"/>
    </source>
</evidence>
<evidence type="ECO:0000256" key="7">
    <source>
        <dbReference type="ARBA" id="ARBA00022723"/>
    </source>
</evidence>
<accession>A0A3G4ZQ13</accession>
<comment type="similarity">
    <text evidence="2">Belongs to the methyltransferase superfamily. HEN1 family.</text>
</comment>
<dbReference type="GO" id="GO:0003723">
    <property type="term" value="F:RNA binding"/>
    <property type="evidence" value="ECO:0007669"/>
    <property type="project" value="UniProtKB-KW"/>
</dbReference>
<keyword evidence="8" id="KW-0460">Magnesium</keyword>
<evidence type="ECO:0000256" key="5">
    <source>
        <dbReference type="ARBA" id="ARBA00022679"/>
    </source>
</evidence>
<keyword evidence="4 15" id="KW-0489">Methyltransferase</keyword>
<evidence type="ECO:0000256" key="3">
    <source>
        <dbReference type="ARBA" id="ARBA00021330"/>
    </source>
</evidence>
<dbReference type="PANTHER" id="PTHR21404">
    <property type="entry name" value="HEN1"/>
    <property type="match status" value="1"/>
</dbReference>
<dbReference type="InterPro" id="IPR026610">
    <property type="entry name" value="Hen1"/>
</dbReference>
<keyword evidence="7" id="KW-0479">Metal-binding</keyword>
<reference evidence="15" key="1">
    <citation type="submission" date="2018-10" db="EMBL/GenBank/DDBJ databases">
        <title>Hidden diversity of soil giant viruses.</title>
        <authorList>
            <person name="Schulz F."/>
            <person name="Alteio L."/>
            <person name="Goudeau D."/>
            <person name="Ryan E.M."/>
            <person name="Malmstrom R.R."/>
            <person name="Blanchard J."/>
            <person name="Woyke T."/>
        </authorList>
    </citation>
    <scope>NUCLEOTIDE SEQUENCE</scope>
    <source>
        <strain evidence="15">BAV1</strain>
    </source>
</reference>
<sequence length="431" mass="50440">MCLIKLKSDNPKLSYILYKNPESGMQLRSIRQGHAFGFYTGNNNDKYIIYFRDGPNEMSYKEYRDQHFEYLNKLRYTSPIFVLNAISEFLNASTNAKHADDIDNMYTCQLTNISVTIDNHTLNILKRLDSFFTNFKIEVVEKAANTYKVKIVSKKSLYLLLNFSVVYFTLISMLNSECDLDMSESLIEKLCRCINIIDAPYYIRYVVNSRIITNSKLFTKFRPMLQKENMVLNFGNTAIHRRTFIREMLAFDNDIIDYGCGSGFYTIPFAQKLAKVDLKLRYYAIDINEHELFVLDRKLKENEIANVFLANSHNALINHLTNDKKYDIIISEVIEHNEIKESQEIIRWLIHNVNFNKIFVTTPNKEFNVNYSLGSGMRHEDHKWELTTDEFKKYVEETLIGIDNLNITYLQIGDKVNSISCSQGILIQRKN</sequence>
<evidence type="ECO:0000256" key="6">
    <source>
        <dbReference type="ARBA" id="ARBA00022691"/>
    </source>
</evidence>
<dbReference type="GO" id="GO:0090486">
    <property type="term" value="F:small RNA 2'-O-methyltransferase activity"/>
    <property type="evidence" value="ECO:0007669"/>
    <property type="project" value="UniProtKB-EC"/>
</dbReference>
<evidence type="ECO:0000256" key="8">
    <source>
        <dbReference type="ARBA" id="ARBA00022842"/>
    </source>
</evidence>
<evidence type="ECO:0000256" key="11">
    <source>
        <dbReference type="ARBA" id="ARBA00035025"/>
    </source>
</evidence>
<comment type="catalytic activity">
    <reaction evidence="12">
        <text>small RNA 3'-end nucleotide + S-adenosyl-L-methionine = small RNA 3'-end 2'-O-methylnucleotide + S-adenosyl-L-homocysteine + H(+)</text>
        <dbReference type="Rhea" id="RHEA:37887"/>
        <dbReference type="Rhea" id="RHEA-COMP:10415"/>
        <dbReference type="Rhea" id="RHEA-COMP:10416"/>
        <dbReference type="ChEBI" id="CHEBI:15378"/>
        <dbReference type="ChEBI" id="CHEBI:57856"/>
        <dbReference type="ChEBI" id="CHEBI:59789"/>
        <dbReference type="ChEBI" id="CHEBI:74896"/>
        <dbReference type="ChEBI" id="CHEBI:74898"/>
        <dbReference type="EC" id="2.1.1.386"/>
    </reaction>
</comment>
<keyword evidence="6" id="KW-0949">S-adenosyl-L-methionine</keyword>
<dbReference type="Pfam" id="PF22032">
    <property type="entry name" value="Hen1_N"/>
    <property type="match status" value="1"/>
</dbReference>
<dbReference type="InterPro" id="IPR025714">
    <property type="entry name" value="Methyltranfer_dom"/>
</dbReference>
<keyword evidence="10" id="KW-0943">RNA-mediated gene silencing</keyword>
<evidence type="ECO:0000313" key="15">
    <source>
        <dbReference type="EMBL" id="AYV76986.1"/>
    </source>
</evidence>
<evidence type="ECO:0000259" key="13">
    <source>
        <dbReference type="Pfam" id="PF13847"/>
    </source>
</evidence>
<dbReference type="GO" id="GO:0001510">
    <property type="term" value="P:RNA methylation"/>
    <property type="evidence" value="ECO:0007669"/>
    <property type="project" value="InterPro"/>
</dbReference>
<dbReference type="PANTHER" id="PTHR21404:SF3">
    <property type="entry name" value="SMALL RNA 2'-O-METHYLTRANSFERASE"/>
    <property type="match status" value="1"/>
</dbReference>
<evidence type="ECO:0000256" key="4">
    <source>
        <dbReference type="ARBA" id="ARBA00022603"/>
    </source>
</evidence>
<organism evidence="15">
    <name type="scientific">Barrevirus sp</name>
    <dbReference type="NCBI Taxonomy" id="2487763"/>
    <lineage>
        <taxon>Viruses</taxon>
        <taxon>Varidnaviria</taxon>
        <taxon>Bamfordvirae</taxon>
        <taxon>Nucleocytoviricota</taxon>
        <taxon>Megaviricetes</taxon>
        <taxon>Imitervirales</taxon>
        <taxon>Mimiviridae</taxon>
        <taxon>Klosneuvirinae</taxon>
    </lineage>
</organism>
<dbReference type="InterPro" id="IPR053890">
    <property type="entry name" value="Hen1-like_N"/>
</dbReference>
<evidence type="ECO:0000259" key="14">
    <source>
        <dbReference type="Pfam" id="PF22032"/>
    </source>
</evidence>
<dbReference type="CDD" id="cd02440">
    <property type="entry name" value="AdoMet_MTases"/>
    <property type="match status" value="1"/>
</dbReference>
<dbReference type="InterPro" id="IPR029063">
    <property type="entry name" value="SAM-dependent_MTases_sf"/>
</dbReference>
<gene>
    <name evidence="15" type="ORF">Barrevirus6_24</name>
</gene>
<dbReference type="GO" id="GO:0046872">
    <property type="term" value="F:metal ion binding"/>
    <property type="evidence" value="ECO:0007669"/>
    <property type="project" value="UniProtKB-KW"/>
</dbReference>
<dbReference type="EC" id="2.1.1.386" evidence="11"/>
<keyword evidence="9" id="KW-0694">RNA-binding</keyword>
<dbReference type="EMBL" id="MK072003">
    <property type="protein sequence ID" value="AYV76986.1"/>
    <property type="molecule type" value="Genomic_DNA"/>
</dbReference>
<dbReference type="SUPFAM" id="SSF53335">
    <property type="entry name" value="S-adenosyl-L-methionine-dependent methyltransferases"/>
    <property type="match status" value="1"/>
</dbReference>
<comment type="cofactor">
    <cofactor evidence="1">
        <name>Mg(2+)</name>
        <dbReference type="ChEBI" id="CHEBI:18420"/>
    </cofactor>
</comment>
<dbReference type="GO" id="GO:0030422">
    <property type="term" value="P:siRNA processing"/>
    <property type="evidence" value="ECO:0007669"/>
    <property type="project" value="TreeGrafter"/>
</dbReference>
<evidence type="ECO:0000256" key="1">
    <source>
        <dbReference type="ARBA" id="ARBA00001946"/>
    </source>
</evidence>